<dbReference type="Gene3D" id="3.40.50.1820">
    <property type="entry name" value="alpha/beta hydrolase"/>
    <property type="match status" value="1"/>
</dbReference>
<dbReference type="OrthoDB" id="19653at2759"/>
<dbReference type="InterPro" id="IPR019819">
    <property type="entry name" value="Carboxylesterase_B_CS"/>
</dbReference>
<dbReference type="EMBL" id="JACMRX010000003">
    <property type="protein sequence ID" value="KAF7992375.1"/>
    <property type="molecule type" value="Genomic_DNA"/>
</dbReference>
<evidence type="ECO:0000313" key="3">
    <source>
        <dbReference type="EMBL" id="KAF7992375.1"/>
    </source>
</evidence>
<keyword evidence="4" id="KW-1185">Reference proteome</keyword>
<reference evidence="3 4" key="1">
    <citation type="submission" date="2020-08" db="EMBL/GenBank/DDBJ databases">
        <title>Aphidius gifuensis genome sequencing and assembly.</title>
        <authorList>
            <person name="Du Z."/>
        </authorList>
    </citation>
    <scope>NUCLEOTIDE SEQUENCE [LARGE SCALE GENOMIC DNA]</scope>
    <source>
        <strain evidence="3">YNYX2018</strain>
        <tissue evidence="3">Adults</tissue>
    </source>
</reference>
<dbReference type="InterPro" id="IPR029058">
    <property type="entry name" value="AB_hydrolase_fold"/>
</dbReference>
<name>A0A835CTI5_APHGI</name>
<dbReference type="PROSITE" id="PS00941">
    <property type="entry name" value="CARBOXYLESTERASE_B_2"/>
    <property type="match status" value="1"/>
</dbReference>
<dbReference type="Pfam" id="PF00135">
    <property type="entry name" value="COesterase"/>
    <property type="match status" value="1"/>
</dbReference>
<dbReference type="InterPro" id="IPR002018">
    <property type="entry name" value="CarbesteraseB"/>
</dbReference>
<evidence type="ECO:0000313" key="4">
    <source>
        <dbReference type="Proteomes" id="UP000639338"/>
    </source>
</evidence>
<gene>
    <name evidence="3" type="ORF">HCN44_001700</name>
</gene>
<accession>A0A835CTI5</accession>
<proteinExistence type="predicted"/>
<sequence>MADEKVLLNTDQGSLQGIKTTSVYHGVPMFSFLGIPYAKPNIGKNKFQISEAADSWTGPRDATKFKSSCVFYCMIKNEIVGDEDCLYLNVYTPDPSTDAKKAVIVFIHGGGYDTGSADDQFYGADFFIEKDIVVVTLEYRLGAVGFINVGSDDGVANAGLKDQVLALKWIQNNIINFGGCPDRVTILGHNAGASSVQYHMLSPMSQGLFKSAIIQSGSFACPWAISLTPKDDALMLATKLGITVKNTEDVMNKLKDISTKDIVKATMELMPTKNIFAGEMNIFAPSVEINSGQNVFLSNNPWEIFKYGDVADVPVIIGVTAQEAGIFTDVSLPIIQQLKSNYSIFIPKIINITDSKKINDISDSIEKLYFNSRPVNQDTKNEITNLLSDVIFNHGTLLTARMLSSRITSPVYEYLFNYNTTFGFIKNIFKSTSSVHGDELSYQFYSNIFNNKPVSGSPVAKKTDEILELWANFAKEGDPSAKMDIVKLKWEPLGNDENYLDIGENLSMEKSIFKERMKFWAGLYKNLLGDYSKLFE</sequence>
<comment type="caution">
    <text evidence="3">The sequence shown here is derived from an EMBL/GenBank/DDBJ whole genome shotgun (WGS) entry which is preliminary data.</text>
</comment>
<feature type="domain" description="Carboxylesterase type B" evidence="2">
    <location>
        <begin position="7"/>
        <end position="520"/>
    </location>
</feature>
<dbReference type="Proteomes" id="UP000639338">
    <property type="component" value="Unassembled WGS sequence"/>
</dbReference>
<dbReference type="AlphaFoldDB" id="A0A835CTI5"/>
<dbReference type="PANTHER" id="PTHR11559">
    <property type="entry name" value="CARBOXYLESTERASE"/>
    <property type="match status" value="1"/>
</dbReference>
<dbReference type="SUPFAM" id="SSF53474">
    <property type="entry name" value="alpha/beta-Hydrolases"/>
    <property type="match status" value="1"/>
</dbReference>
<evidence type="ECO:0000256" key="1">
    <source>
        <dbReference type="ARBA" id="ARBA00023180"/>
    </source>
</evidence>
<evidence type="ECO:0000259" key="2">
    <source>
        <dbReference type="Pfam" id="PF00135"/>
    </source>
</evidence>
<dbReference type="InterPro" id="IPR050309">
    <property type="entry name" value="Type-B_Carboxylest/Lipase"/>
</dbReference>
<organism evidence="3 4">
    <name type="scientific">Aphidius gifuensis</name>
    <name type="common">Parasitoid wasp</name>
    <dbReference type="NCBI Taxonomy" id="684658"/>
    <lineage>
        <taxon>Eukaryota</taxon>
        <taxon>Metazoa</taxon>
        <taxon>Ecdysozoa</taxon>
        <taxon>Arthropoda</taxon>
        <taxon>Hexapoda</taxon>
        <taxon>Insecta</taxon>
        <taxon>Pterygota</taxon>
        <taxon>Neoptera</taxon>
        <taxon>Endopterygota</taxon>
        <taxon>Hymenoptera</taxon>
        <taxon>Apocrita</taxon>
        <taxon>Ichneumonoidea</taxon>
        <taxon>Braconidae</taxon>
        <taxon>Aphidiinae</taxon>
        <taxon>Aphidius</taxon>
    </lineage>
</organism>
<keyword evidence="1" id="KW-0325">Glycoprotein</keyword>
<protein>
    <recommendedName>
        <fullName evidence="2">Carboxylesterase type B domain-containing protein</fullName>
    </recommendedName>
</protein>